<evidence type="ECO:0000256" key="1">
    <source>
        <dbReference type="ARBA" id="ARBA00004477"/>
    </source>
</evidence>
<accession>A0AAN9RHD2</accession>
<dbReference type="PANTHER" id="PTHR10994">
    <property type="entry name" value="RETICULON"/>
    <property type="match status" value="1"/>
</dbReference>
<gene>
    <name evidence="8" type="ORF">VNO80_06174</name>
</gene>
<dbReference type="AlphaFoldDB" id="A0AAN9RHD2"/>
<keyword evidence="2 6" id="KW-0812">Transmembrane</keyword>
<dbReference type="PANTHER" id="PTHR10994:SF62">
    <property type="entry name" value="RETICULON-LIKE PROTEIN B8"/>
    <property type="match status" value="1"/>
</dbReference>
<keyword evidence="3 6" id="KW-0256">Endoplasmic reticulum</keyword>
<dbReference type="Pfam" id="PF02453">
    <property type="entry name" value="Reticulon"/>
    <property type="match status" value="1"/>
</dbReference>
<proteinExistence type="predicted"/>
<feature type="transmembrane region" description="Helical" evidence="6">
    <location>
        <begin position="20"/>
        <end position="39"/>
    </location>
</feature>
<name>A0AAN9RHD2_PHACN</name>
<evidence type="ECO:0000256" key="4">
    <source>
        <dbReference type="ARBA" id="ARBA00022989"/>
    </source>
</evidence>
<comment type="caution">
    <text evidence="8">The sequence shown here is derived from an EMBL/GenBank/DDBJ whole genome shotgun (WGS) entry which is preliminary data.</text>
</comment>
<comment type="subcellular location">
    <subcellularLocation>
        <location evidence="1 6">Endoplasmic reticulum membrane</location>
        <topology evidence="1 6">Multi-pass membrane protein</topology>
    </subcellularLocation>
</comment>
<dbReference type="PROSITE" id="PS50845">
    <property type="entry name" value="RETICULON"/>
    <property type="match status" value="1"/>
</dbReference>
<organism evidence="8 9">
    <name type="scientific">Phaseolus coccineus</name>
    <name type="common">Scarlet runner bean</name>
    <name type="synonym">Phaseolus multiflorus</name>
    <dbReference type="NCBI Taxonomy" id="3886"/>
    <lineage>
        <taxon>Eukaryota</taxon>
        <taxon>Viridiplantae</taxon>
        <taxon>Streptophyta</taxon>
        <taxon>Embryophyta</taxon>
        <taxon>Tracheophyta</taxon>
        <taxon>Spermatophyta</taxon>
        <taxon>Magnoliopsida</taxon>
        <taxon>eudicotyledons</taxon>
        <taxon>Gunneridae</taxon>
        <taxon>Pentapetalae</taxon>
        <taxon>rosids</taxon>
        <taxon>fabids</taxon>
        <taxon>Fabales</taxon>
        <taxon>Fabaceae</taxon>
        <taxon>Papilionoideae</taxon>
        <taxon>50 kb inversion clade</taxon>
        <taxon>NPAAA clade</taxon>
        <taxon>indigoferoid/millettioid clade</taxon>
        <taxon>Phaseoleae</taxon>
        <taxon>Phaseolus</taxon>
    </lineage>
</organism>
<evidence type="ECO:0000256" key="6">
    <source>
        <dbReference type="RuleBase" id="RU363132"/>
    </source>
</evidence>
<evidence type="ECO:0000256" key="3">
    <source>
        <dbReference type="ARBA" id="ARBA00022824"/>
    </source>
</evidence>
<keyword evidence="5 6" id="KW-0472">Membrane</keyword>
<feature type="transmembrane region" description="Helical" evidence="6">
    <location>
        <begin position="223"/>
        <end position="250"/>
    </location>
</feature>
<dbReference type="Proteomes" id="UP001374584">
    <property type="component" value="Unassembled WGS sequence"/>
</dbReference>
<dbReference type="EMBL" id="JAYMYR010000003">
    <property type="protein sequence ID" value="KAK7372786.1"/>
    <property type="molecule type" value="Genomic_DNA"/>
</dbReference>
<dbReference type="GO" id="GO:0009617">
    <property type="term" value="P:response to bacterium"/>
    <property type="evidence" value="ECO:0007669"/>
    <property type="project" value="InterPro"/>
</dbReference>
<evidence type="ECO:0000259" key="7">
    <source>
        <dbReference type="PROSITE" id="PS50845"/>
    </source>
</evidence>
<feature type="domain" description="Reticulon" evidence="7">
    <location>
        <begin position="118"/>
        <end position="304"/>
    </location>
</feature>
<reference evidence="8 9" key="1">
    <citation type="submission" date="2024-01" db="EMBL/GenBank/DDBJ databases">
        <title>The genomes of 5 underutilized Papilionoideae crops provide insights into root nodulation and disease resistanc.</title>
        <authorList>
            <person name="Jiang F."/>
        </authorList>
    </citation>
    <scope>NUCLEOTIDE SEQUENCE [LARGE SCALE GENOMIC DNA]</scope>
    <source>
        <strain evidence="8">JINMINGXINNONG_FW02</strain>
        <tissue evidence="8">Leaves</tissue>
    </source>
</reference>
<protein>
    <recommendedName>
        <fullName evidence="6">Reticulon-like protein</fullName>
    </recommendedName>
</protein>
<dbReference type="InterPro" id="IPR003388">
    <property type="entry name" value="Reticulon"/>
</dbReference>
<keyword evidence="9" id="KW-1185">Reference proteome</keyword>
<dbReference type="InterPro" id="IPR045064">
    <property type="entry name" value="Reticulon-like"/>
</dbReference>
<evidence type="ECO:0000256" key="2">
    <source>
        <dbReference type="ARBA" id="ARBA00022692"/>
    </source>
</evidence>
<keyword evidence="4 6" id="KW-1133">Transmembrane helix</keyword>
<dbReference type="GO" id="GO:0005789">
    <property type="term" value="C:endoplasmic reticulum membrane"/>
    <property type="evidence" value="ECO:0007669"/>
    <property type="project" value="UniProtKB-SubCell"/>
</dbReference>
<sequence length="304" mass="34273">MVPTASLFTPGSDSDNPKWEMTFVLFLSAIHSLSISLSLSHFSHSVRYCWFFYTTFLSGTMSEKITAENLLNTLVETIEKQKSGSFFEDEKSGSVSSQLNRLFGRQKPVHHILGGGKPADVLLWRNKKISASVLSAATAIWVLFEWLNYNFLTLLFFVLALGMLGQFLWTNASSLFGRKPSKVPRFVLPDDFFVNIATAVGAEVNRGLRFLQDVSCGGNLKRFLIAILSLWAGAVIGSWCNFLTVMYIGFVAAHTLPVLYERYEDQIDNFVYKVFDQMQNHYQKLDSGLLSKIPKGKLKGKKYE</sequence>
<evidence type="ECO:0000313" key="8">
    <source>
        <dbReference type="EMBL" id="KAK7372786.1"/>
    </source>
</evidence>
<feature type="transmembrane region" description="Helical" evidence="6">
    <location>
        <begin position="153"/>
        <end position="172"/>
    </location>
</feature>
<evidence type="ECO:0000313" key="9">
    <source>
        <dbReference type="Proteomes" id="UP001374584"/>
    </source>
</evidence>
<evidence type="ECO:0000256" key="5">
    <source>
        <dbReference type="ARBA" id="ARBA00023136"/>
    </source>
</evidence>